<dbReference type="GO" id="GO:0000127">
    <property type="term" value="C:transcription factor TFIIIC complex"/>
    <property type="evidence" value="ECO:0007669"/>
    <property type="project" value="TreeGrafter"/>
</dbReference>
<sequence>MASNMASKASTSKIIEDVIIEEVDSSTLNEEELRTFVPADIHNLPPGGKQHQVQTNEEEGELIRQLVNGELTFSEYSARMGRNSEDIEAEEEEERAPEDFEKELIRSRREAFRGQLGGTVQKYKRRKCILPPALQGLMGEANLCYARGDNELAKKVCLEIIRQVPLAAEPFLTLAQIYEATDLEKCMQFMLIAGYLNPGDTHHWIRLSEMSEEVGNMKQAVFCLSRALKHDPRNMEVRMKRIELLEKMGEERFALHCYFTMIPYIPAEQGEYLLSVAKKVAHKFHQENNGQKALEAMRKAYEKIPELFSTADLNLLLELLIMAERYEKVIEILANHTEVRASVANGEVLSCFIPENLIIDFRTKLAVSLIRLRAQPFIDTVISNILLYVNVEVDGDCVLEVAEALMMMNEYAKALQLLNPLVESQNFSYAEVWLRHGDCQRALEHFDEAIRSYREVVNLAPTHLDARLTLSALLKLKNQPQEALKALEQDLETDLIDPKLLYERCFMLRETGNLDLFVDLSYILFSRHCVKYRTREEHFDEAIRSYREVVNLAPTHLDARLTLSALLKLKNQPQEALKALEQDLETDLIDPKLLYERCFMLRETGNLDLFVDLSYILFSRHCVKYRTREEVETAASVHVFAQKINSIKDLRQVRLENLDDDYGPEFTKSTEEPTLEEEWTLFRDVVQTCYESGRFDIMEKITVGGLTSKRLQGHIRDIEFMALIACLYNRDSLMAYFIVKEFLMKNLKEPRVWNLFNLIINNSDEVRASRFLQRMLNHHGNDLDSRTHVLRANYWLASGTYKYALNDYMSLYTKMRNPVYAFLVGVTYLQLGSQKFGHRPNYLKQGIAFMDEYMRTREKEAAHEVSYNLGRFYHQIGMLHIATSYYKQVLDYTNSIIEEHPEIVDLKRAAAYNLHLIYRESRNYDLARYYLYNYIVV</sequence>
<dbReference type="EMBL" id="AJWK01030940">
    <property type="status" value="NOT_ANNOTATED_CDS"/>
    <property type="molecule type" value="Genomic_DNA"/>
</dbReference>
<name>A0A1B0F003_LUTLO</name>
<evidence type="ECO:0000313" key="3">
    <source>
        <dbReference type="EMBL" id="MBC1171967.1"/>
    </source>
</evidence>
<feature type="repeat" description="TPR" evidence="1">
    <location>
        <begin position="201"/>
        <end position="234"/>
    </location>
</feature>
<proteinExistence type="predicted"/>
<dbReference type="EnsemblMetazoa" id="LLOJ009041-RA">
    <property type="protein sequence ID" value="LLOJ009041-PA"/>
    <property type="gene ID" value="LLOJ009041"/>
</dbReference>
<dbReference type="VEuPathDB" id="VectorBase:LLONM1_002273"/>
<keyword evidence="5" id="KW-1185">Reference proteome</keyword>
<dbReference type="PANTHER" id="PTHR23082:SF0">
    <property type="entry name" value="GENERAL TRANSCRIPTION FACTOR 3C POLYPEPTIDE 3"/>
    <property type="match status" value="1"/>
</dbReference>
<dbReference type="AlphaFoldDB" id="A0A1B0F003"/>
<reference evidence="3" key="2">
    <citation type="journal article" date="2020" name="BMC">
        <title>Leishmania infection induces a limited differential gene expression in the sand fly midgut.</title>
        <authorList>
            <person name="Coutinho-Abreu I.V."/>
            <person name="Serafim T.D."/>
            <person name="Meneses C."/>
            <person name="Kamhawi S."/>
            <person name="Oliveira F."/>
            <person name="Valenzuela J.G."/>
        </authorList>
    </citation>
    <scope>NUCLEOTIDE SEQUENCE</scope>
    <source>
        <strain evidence="3">Jacobina</strain>
        <tissue evidence="3">Midgut</tissue>
    </source>
</reference>
<dbReference type="InterPro" id="IPR039340">
    <property type="entry name" value="Tfc4/TFIIIC-102/Sfc4"/>
</dbReference>
<feature type="repeat" description="TPR" evidence="1">
    <location>
        <begin position="430"/>
        <end position="463"/>
    </location>
</feature>
<protein>
    <submittedName>
        <fullName evidence="3">Proteinral transcription factor 3c polypeptide 3</fullName>
    </submittedName>
</protein>
<reference evidence="4" key="3">
    <citation type="submission" date="2020-05" db="UniProtKB">
        <authorList>
            <consortium name="EnsemblMetazoa"/>
        </authorList>
    </citation>
    <scope>IDENTIFICATION</scope>
    <source>
        <strain evidence="4">Jacobina</strain>
    </source>
</reference>
<dbReference type="EMBL" id="AJWK01030941">
    <property type="status" value="NOT_ANNOTATED_CDS"/>
    <property type="molecule type" value="Genomic_DNA"/>
</dbReference>
<dbReference type="PANTHER" id="PTHR23082">
    <property type="entry name" value="TRANSCRIPTION INITIATION FACTOR IIIC TFIIIC , POLYPEPTIDE 3-RELATED"/>
    <property type="match status" value="1"/>
</dbReference>
<dbReference type="InterPro" id="IPR011990">
    <property type="entry name" value="TPR-like_helical_dom_sf"/>
</dbReference>
<dbReference type="Gene3D" id="1.25.40.10">
    <property type="entry name" value="Tetratricopeptide repeat domain"/>
    <property type="match status" value="3"/>
</dbReference>
<dbReference type="InterPro" id="IPR003323">
    <property type="entry name" value="OTU_dom"/>
</dbReference>
<dbReference type="PROSITE" id="PS50802">
    <property type="entry name" value="OTU"/>
    <property type="match status" value="1"/>
</dbReference>
<dbReference type="GO" id="GO:0006383">
    <property type="term" value="P:transcription by RNA polymerase III"/>
    <property type="evidence" value="ECO:0007669"/>
    <property type="project" value="InterPro"/>
</dbReference>
<evidence type="ECO:0000313" key="5">
    <source>
        <dbReference type="Proteomes" id="UP000092461"/>
    </source>
</evidence>
<feature type="domain" description="OTU" evidence="2">
    <location>
        <begin position="386"/>
        <end position="545"/>
    </location>
</feature>
<dbReference type="Proteomes" id="UP000092461">
    <property type="component" value="Unassembled WGS sequence"/>
</dbReference>
<organism evidence="4 5">
    <name type="scientific">Lutzomyia longipalpis</name>
    <name type="common">Sand fly</name>
    <dbReference type="NCBI Taxonomy" id="7200"/>
    <lineage>
        <taxon>Eukaryota</taxon>
        <taxon>Metazoa</taxon>
        <taxon>Ecdysozoa</taxon>
        <taxon>Arthropoda</taxon>
        <taxon>Hexapoda</taxon>
        <taxon>Insecta</taxon>
        <taxon>Pterygota</taxon>
        <taxon>Neoptera</taxon>
        <taxon>Endopterygota</taxon>
        <taxon>Diptera</taxon>
        <taxon>Nematocera</taxon>
        <taxon>Psychodoidea</taxon>
        <taxon>Psychodidae</taxon>
        <taxon>Lutzomyia</taxon>
        <taxon>Lutzomyia</taxon>
    </lineage>
</organism>
<dbReference type="SMART" id="SM00028">
    <property type="entry name" value="TPR"/>
    <property type="match status" value="5"/>
</dbReference>
<keyword evidence="1" id="KW-0802">TPR repeat</keyword>
<dbReference type="SUPFAM" id="SSF48452">
    <property type="entry name" value="TPR-like"/>
    <property type="match status" value="3"/>
</dbReference>
<dbReference type="InterPro" id="IPR019734">
    <property type="entry name" value="TPR_rpt"/>
</dbReference>
<evidence type="ECO:0000256" key="1">
    <source>
        <dbReference type="PROSITE-ProRule" id="PRU00339"/>
    </source>
</evidence>
<reference evidence="5" key="1">
    <citation type="submission" date="2012-05" db="EMBL/GenBank/DDBJ databases">
        <title>Whole Genome Assembly of Lutzomyia longipalpis.</title>
        <authorList>
            <person name="Richards S."/>
            <person name="Qu C."/>
            <person name="Dillon R."/>
            <person name="Worley K."/>
            <person name="Scherer S."/>
            <person name="Batterton M."/>
            <person name="Taylor A."/>
            <person name="Hawes A."/>
            <person name="Hernandez B."/>
            <person name="Kovar C."/>
            <person name="Mandapat C."/>
            <person name="Pham C."/>
            <person name="Qu C."/>
            <person name="Jing C."/>
            <person name="Bess C."/>
            <person name="Bandaranaike D."/>
            <person name="Ngo D."/>
            <person name="Ongeri F."/>
            <person name="Arias F."/>
            <person name="Lara F."/>
            <person name="Weissenberger G."/>
            <person name="Kamau G."/>
            <person name="Han H."/>
            <person name="Shen H."/>
            <person name="Dinh H."/>
            <person name="Khalil I."/>
            <person name="Jones J."/>
            <person name="Shafer J."/>
            <person name="Jayaseelan J."/>
            <person name="Quiroz J."/>
            <person name="Blankenburg K."/>
            <person name="Nguyen L."/>
            <person name="Jackson L."/>
            <person name="Francisco L."/>
            <person name="Tang L.-Y."/>
            <person name="Pu L.-L."/>
            <person name="Perales L."/>
            <person name="Lorensuhewa L."/>
            <person name="Munidasa M."/>
            <person name="Coyle M."/>
            <person name="Taylor M."/>
            <person name="Puazo M."/>
            <person name="Firestine M."/>
            <person name="Scheel M."/>
            <person name="Javaid M."/>
            <person name="Wang M."/>
            <person name="Li M."/>
            <person name="Tabassum N."/>
            <person name="Saada N."/>
            <person name="Osuji N."/>
            <person name="Aqrawi P."/>
            <person name="Fu Q."/>
            <person name="Thornton R."/>
            <person name="Raj R."/>
            <person name="Goodspeed R."/>
            <person name="Mata R."/>
            <person name="Najjar R."/>
            <person name="Gubbala S."/>
            <person name="Lee S."/>
            <person name="Denson S."/>
            <person name="Patil S."/>
            <person name="Macmil S."/>
            <person name="Qi S."/>
            <person name="Matskevitch T."/>
            <person name="Palculict T."/>
            <person name="Mathew T."/>
            <person name="Vee V."/>
            <person name="Velamala V."/>
            <person name="Korchina V."/>
            <person name="Cai W."/>
            <person name="Liu W."/>
            <person name="Dai W."/>
            <person name="Zou X."/>
            <person name="Zhu Y."/>
            <person name="Zhang Y."/>
            <person name="Wu Y.-Q."/>
            <person name="Xin Y."/>
            <person name="Nazarath L."/>
            <person name="Kovar C."/>
            <person name="Han Y."/>
            <person name="Muzny D."/>
            <person name="Gibbs R."/>
        </authorList>
    </citation>
    <scope>NUCLEOTIDE SEQUENCE [LARGE SCALE GENOMIC DNA]</scope>
    <source>
        <strain evidence="5">Jacobina</strain>
    </source>
</reference>
<evidence type="ECO:0000259" key="2">
    <source>
        <dbReference type="PROSITE" id="PS50802"/>
    </source>
</evidence>
<dbReference type="PROSITE" id="PS50005">
    <property type="entry name" value="TPR"/>
    <property type="match status" value="2"/>
</dbReference>
<dbReference type="VEuPathDB" id="VectorBase:LLOJ009041"/>
<dbReference type="Pfam" id="PF13181">
    <property type="entry name" value="TPR_8"/>
    <property type="match status" value="2"/>
</dbReference>
<dbReference type="EMBL" id="GITU01003264">
    <property type="protein sequence ID" value="MBC1171967.1"/>
    <property type="molecule type" value="Transcribed_RNA"/>
</dbReference>
<accession>A0A1B0F003</accession>
<evidence type="ECO:0000313" key="4">
    <source>
        <dbReference type="EnsemblMetazoa" id="LLOJ009041-PA"/>
    </source>
</evidence>